<keyword evidence="5" id="KW-0539">Nucleus</keyword>
<dbReference type="FunFam" id="1.10.10.60:FF:000121">
    <property type="entry name" value="Myb transcription factor"/>
    <property type="match status" value="1"/>
</dbReference>
<dbReference type="SUPFAM" id="SSF46689">
    <property type="entry name" value="Homeodomain-like"/>
    <property type="match status" value="1"/>
</dbReference>
<dbReference type="GO" id="GO:0003677">
    <property type="term" value="F:DNA binding"/>
    <property type="evidence" value="ECO:0007669"/>
    <property type="project" value="UniProtKB-KW"/>
</dbReference>
<dbReference type="PROSITE" id="PS50090">
    <property type="entry name" value="MYB_LIKE"/>
    <property type="match status" value="2"/>
</dbReference>
<dbReference type="Pfam" id="PF00249">
    <property type="entry name" value="Myb_DNA-binding"/>
    <property type="match status" value="2"/>
</dbReference>
<protein>
    <submittedName>
        <fullName evidence="9">Myb-related protein P</fullName>
    </submittedName>
</protein>
<dbReference type="PANTHER" id="PTHR47999:SF110">
    <property type="entry name" value="OS01G0305900 PROTEIN"/>
    <property type="match status" value="1"/>
</dbReference>
<keyword evidence="3" id="KW-0238">DNA-binding</keyword>
<evidence type="ECO:0000256" key="3">
    <source>
        <dbReference type="ARBA" id="ARBA00023125"/>
    </source>
</evidence>
<feature type="compositionally biased region" description="Polar residues" evidence="6">
    <location>
        <begin position="182"/>
        <end position="194"/>
    </location>
</feature>
<dbReference type="PROSITE" id="PS51294">
    <property type="entry name" value="HTH_MYB"/>
    <property type="match status" value="2"/>
</dbReference>
<evidence type="ECO:0000256" key="5">
    <source>
        <dbReference type="ARBA" id="ARBA00023242"/>
    </source>
</evidence>
<dbReference type="Gene3D" id="1.10.10.60">
    <property type="entry name" value="Homeodomain-like"/>
    <property type="match status" value="2"/>
</dbReference>
<evidence type="ECO:0000256" key="6">
    <source>
        <dbReference type="SAM" id="MobiDB-lite"/>
    </source>
</evidence>
<dbReference type="EMBL" id="NCVQ01000009">
    <property type="protein sequence ID" value="PWZ08896.1"/>
    <property type="molecule type" value="Genomic_DNA"/>
</dbReference>
<evidence type="ECO:0000313" key="10">
    <source>
        <dbReference type="Proteomes" id="UP000251960"/>
    </source>
</evidence>
<comment type="subcellular location">
    <subcellularLocation>
        <location evidence="1">Nucleus</location>
    </subcellularLocation>
</comment>
<dbReference type="SMR" id="A0A3L6DJU3"/>
<keyword evidence="4" id="KW-0804">Transcription</keyword>
<accession>A0A3L6DJU3</accession>
<dbReference type="InterPro" id="IPR015495">
    <property type="entry name" value="Myb_TF_plants"/>
</dbReference>
<dbReference type="KEGG" id="zma:100037755"/>
<dbReference type="CDD" id="cd00167">
    <property type="entry name" value="SANT"/>
    <property type="match status" value="2"/>
</dbReference>
<comment type="caution">
    <text evidence="9">The sequence shown here is derived from an EMBL/GenBank/DDBJ whole genome shotgun (WGS) entry which is preliminary data.</text>
</comment>
<evidence type="ECO:0000256" key="2">
    <source>
        <dbReference type="ARBA" id="ARBA00023015"/>
    </source>
</evidence>
<dbReference type="SMART" id="SM00717">
    <property type="entry name" value="SANT"/>
    <property type="match status" value="2"/>
</dbReference>
<reference evidence="9 10" key="1">
    <citation type="journal article" date="2018" name="Nat. Genet.">
        <title>Extensive intraspecific gene order and gene structural variations between Mo17 and other maize genomes.</title>
        <authorList>
            <person name="Sun S."/>
            <person name="Zhou Y."/>
            <person name="Chen J."/>
            <person name="Shi J."/>
            <person name="Zhao H."/>
            <person name="Zhao H."/>
            <person name="Song W."/>
            <person name="Zhang M."/>
            <person name="Cui Y."/>
            <person name="Dong X."/>
            <person name="Liu H."/>
            <person name="Ma X."/>
            <person name="Jiao Y."/>
            <person name="Wang B."/>
            <person name="Wei X."/>
            <person name="Stein J.C."/>
            <person name="Glaubitz J.C."/>
            <person name="Lu F."/>
            <person name="Yu G."/>
            <person name="Liang C."/>
            <person name="Fengler K."/>
            <person name="Li B."/>
            <person name="Rafalski A."/>
            <person name="Schnable P.S."/>
            <person name="Ware D.H."/>
            <person name="Buckler E.S."/>
            <person name="Lai J."/>
        </authorList>
    </citation>
    <scope>NUCLEOTIDE SEQUENCE [LARGE SCALE GENOMIC DNA]</scope>
    <source>
        <strain evidence="10">cv. Missouri 17</strain>
        <tissue evidence="9">Seedling</tissue>
    </source>
</reference>
<name>A0A3L6DJU3_MAIZE</name>
<dbReference type="ExpressionAtlas" id="A0A3L6DJU3">
    <property type="expression patterns" value="baseline and differential"/>
</dbReference>
<dbReference type="Proteomes" id="UP000251960">
    <property type="component" value="Chromosome 8"/>
</dbReference>
<dbReference type="PANTHER" id="PTHR47999">
    <property type="entry name" value="TRANSCRIPTION FACTOR MYB8-RELATED-RELATED"/>
    <property type="match status" value="1"/>
</dbReference>
<dbReference type="InterPro" id="IPR001005">
    <property type="entry name" value="SANT/Myb"/>
</dbReference>
<feature type="domain" description="HTH myb-type" evidence="8">
    <location>
        <begin position="62"/>
        <end position="116"/>
    </location>
</feature>
<feature type="domain" description="Myb-like" evidence="7">
    <location>
        <begin position="9"/>
        <end position="61"/>
    </location>
</feature>
<dbReference type="InterPro" id="IPR017930">
    <property type="entry name" value="Myb_dom"/>
</dbReference>
<dbReference type="InterPro" id="IPR009057">
    <property type="entry name" value="Homeodomain-like_sf"/>
</dbReference>
<gene>
    <name evidence="9" type="primary">P_4</name>
    <name evidence="9" type="ORF">Zm00014a_014932</name>
</gene>
<evidence type="ECO:0000256" key="1">
    <source>
        <dbReference type="ARBA" id="ARBA00004123"/>
    </source>
</evidence>
<dbReference type="AlphaFoldDB" id="A0A3L6DJU3"/>
<keyword evidence="2" id="KW-0805">Transcription regulation</keyword>
<evidence type="ECO:0000313" key="9">
    <source>
        <dbReference type="EMBL" id="PWZ08896.1"/>
    </source>
</evidence>
<organism evidence="9 10">
    <name type="scientific">Zea mays</name>
    <name type="common">Maize</name>
    <dbReference type="NCBI Taxonomy" id="4577"/>
    <lineage>
        <taxon>Eukaryota</taxon>
        <taxon>Viridiplantae</taxon>
        <taxon>Streptophyta</taxon>
        <taxon>Embryophyta</taxon>
        <taxon>Tracheophyta</taxon>
        <taxon>Spermatophyta</taxon>
        <taxon>Magnoliopsida</taxon>
        <taxon>Liliopsida</taxon>
        <taxon>Poales</taxon>
        <taxon>Poaceae</taxon>
        <taxon>PACMAD clade</taxon>
        <taxon>Panicoideae</taxon>
        <taxon>Andropogonodae</taxon>
        <taxon>Andropogoneae</taxon>
        <taxon>Tripsacinae</taxon>
        <taxon>Zea</taxon>
    </lineage>
</organism>
<dbReference type="OrthoDB" id="2143914at2759"/>
<feature type="region of interest" description="Disordered" evidence="6">
    <location>
        <begin position="241"/>
        <end position="269"/>
    </location>
</feature>
<sequence>MGRAPCCGKVGLKKGRWTREEDEILARYIEEHGEGSWRSLPKNAGLLRCGKSCRLRWINYLRAGLKRGNITEEEEDVIVKLHATLGNRWSLIAGHLPGRTDNEIKNHWNSHLRRRGRAGDSRDDGVVVNIDLVKLPGGRRASSRGIVAAAKPAGKNKEKRKNGKGRNNVAEAEQQLEEEDANVSTTTPRTQSHCASAAQSEEQAQASASGLTSEEDLLALSEEMVVSALLAPGSPKLLEVGPDGSCVDGDGGLSGDSGRGSGGPSGDVAQELHLDDDAIMDWDSMGLDIPTADDTWNPLVWDYDQTSLVPEPEGEGRRQRDEMMSDLFFLDNL</sequence>
<evidence type="ECO:0000256" key="4">
    <source>
        <dbReference type="ARBA" id="ARBA00023163"/>
    </source>
</evidence>
<feature type="compositionally biased region" description="Low complexity" evidence="6">
    <location>
        <begin position="195"/>
        <end position="209"/>
    </location>
</feature>
<feature type="region of interest" description="Disordered" evidence="6">
    <location>
        <begin position="141"/>
        <end position="210"/>
    </location>
</feature>
<feature type="domain" description="HTH myb-type" evidence="8">
    <location>
        <begin position="9"/>
        <end position="61"/>
    </location>
</feature>
<dbReference type="GO" id="GO:0005634">
    <property type="term" value="C:nucleus"/>
    <property type="evidence" value="ECO:0007669"/>
    <property type="project" value="UniProtKB-SubCell"/>
</dbReference>
<evidence type="ECO:0000259" key="7">
    <source>
        <dbReference type="PROSITE" id="PS50090"/>
    </source>
</evidence>
<feature type="domain" description="Myb-like" evidence="7">
    <location>
        <begin position="62"/>
        <end position="112"/>
    </location>
</feature>
<proteinExistence type="predicted"/>
<evidence type="ECO:0000259" key="8">
    <source>
        <dbReference type="PROSITE" id="PS51294"/>
    </source>
</evidence>
<feature type="compositionally biased region" description="Gly residues" evidence="6">
    <location>
        <begin position="249"/>
        <end position="265"/>
    </location>
</feature>